<dbReference type="PANTHER" id="PTHR45652">
    <property type="entry name" value="GLIAL FIBRILLARY ACIDIC PROTEIN"/>
    <property type="match status" value="1"/>
</dbReference>
<proteinExistence type="inferred from homology"/>
<dbReference type="PROSITE" id="PS00226">
    <property type="entry name" value="IF_ROD_1"/>
    <property type="match status" value="1"/>
</dbReference>
<dbReference type="GO" id="GO:0005200">
    <property type="term" value="F:structural constituent of cytoskeleton"/>
    <property type="evidence" value="ECO:0007669"/>
    <property type="project" value="TreeGrafter"/>
</dbReference>
<evidence type="ECO:0000256" key="8">
    <source>
        <dbReference type="ARBA" id="ARBA00023136"/>
    </source>
</evidence>
<dbReference type="InterPro" id="IPR050405">
    <property type="entry name" value="Intermediate_filament"/>
</dbReference>
<keyword evidence="8" id="KW-0472">Membrane</keyword>
<evidence type="ECO:0000256" key="12">
    <source>
        <dbReference type="ARBA" id="ARBA00061646"/>
    </source>
</evidence>
<name>A0AB34GHA7_ESCRO</name>
<evidence type="ECO:0000256" key="11">
    <source>
        <dbReference type="ARBA" id="ARBA00044500"/>
    </source>
</evidence>
<organism evidence="16 17">
    <name type="scientific">Eschrichtius robustus</name>
    <name type="common">California gray whale</name>
    <name type="synonym">Eschrichtius gibbosus</name>
    <dbReference type="NCBI Taxonomy" id="9764"/>
    <lineage>
        <taxon>Eukaryota</taxon>
        <taxon>Metazoa</taxon>
        <taxon>Chordata</taxon>
        <taxon>Craniata</taxon>
        <taxon>Vertebrata</taxon>
        <taxon>Euteleostomi</taxon>
        <taxon>Mammalia</taxon>
        <taxon>Eutheria</taxon>
        <taxon>Laurasiatheria</taxon>
        <taxon>Artiodactyla</taxon>
        <taxon>Whippomorpha</taxon>
        <taxon>Cetacea</taxon>
        <taxon>Mysticeti</taxon>
        <taxon>Eschrichtiidae</taxon>
        <taxon>Eschrichtius</taxon>
    </lineage>
</organism>
<dbReference type="Pfam" id="PF00038">
    <property type="entry name" value="Filament"/>
    <property type="match status" value="1"/>
</dbReference>
<dbReference type="SUPFAM" id="SSF64593">
    <property type="entry name" value="Intermediate filament protein, coiled coil region"/>
    <property type="match status" value="2"/>
</dbReference>
<sequence length="503" mass="56859">MAECPGLPLSGRPPARRFLLRAAPPSLALAATMSQAYSSSQRVSSYRRTFGGAPGFPLGSPLSSPVFPRAGFGTKGSSSSVTSRVYQVSRTSGGAGGLGSLRASRLGATRAAPSSYGAGELLDFSLADAVNQEFLTTRTNEKVELQELNDRFANYIEKVRFLEQQNAALAAEVNRLKGREPTRVAEIYEEELRELRRQVEVLTNQRARVDVERDNLLDDLQRLKAKMQEEIQLKEEAENNLAAFRADVDAATLARIDLERRIESLNEEIAFLKKVHEEEIRELQAQLQEQQVQVEMDLSKPDLTAALRDIRAQYETIAAKNISEAEEWYKSKVSDLTQAANKNNDALRQAKQEMMEYRHQIQSYTCEIDALKGTNDSLMRQMRELEDRFASEASGYQDNITRLEEEIRHLKDEMARHLREYQDLLNVKMALDVEIATYRKLLEGEESRINLPIQTFSALNFRETSPEQRGSEVHTKKTVMIKTIETRDGEVVSEATQQQHEVL</sequence>
<feature type="domain" description="IF rod" evidence="15">
    <location>
        <begin position="141"/>
        <end position="449"/>
    </location>
</feature>
<dbReference type="InterPro" id="IPR039008">
    <property type="entry name" value="IF_rod_dom"/>
</dbReference>
<dbReference type="Proteomes" id="UP001159641">
    <property type="component" value="Unassembled WGS sequence"/>
</dbReference>
<dbReference type="GO" id="GO:0005882">
    <property type="term" value="C:intermediate filament"/>
    <property type="evidence" value="ECO:0007669"/>
    <property type="project" value="UniProtKB-KW"/>
</dbReference>
<dbReference type="Gene3D" id="1.20.5.170">
    <property type="match status" value="1"/>
</dbReference>
<dbReference type="GO" id="GO:0030018">
    <property type="term" value="C:Z disc"/>
    <property type="evidence" value="ECO:0007669"/>
    <property type="project" value="UniProtKB-SubCell"/>
</dbReference>
<comment type="caution">
    <text evidence="16">The sequence shown here is derived from an EMBL/GenBank/DDBJ whole genome shotgun (WGS) entry which is preliminary data.</text>
</comment>
<evidence type="ECO:0000256" key="9">
    <source>
        <dbReference type="ARBA" id="ARBA00023179"/>
    </source>
</evidence>
<comment type="similarity">
    <text evidence="12 13">Belongs to the intermediate filament family.</text>
</comment>
<evidence type="ECO:0000256" key="6">
    <source>
        <dbReference type="ARBA" id="ARBA00022754"/>
    </source>
</evidence>
<keyword evidence="5" id="KW-0597">Phosphoprotein</keyword>
<dbReference type="Gene3D" id="1.20.5.500">
    <property type="entry name" value="Single helix bin"/>
    <property type="match status" value="1"/>
</dbReference>
<evidence type="ECO:0000256" key="4">
    <source>
        <dbReference type="ARBA" id="ARBA00022490"/>
    </source>
</evidence>
<feature type="coiled-coil region" evidence="14">
    <location>
        <begin position="138"/>
        <end position="300"/>
    </location>
</feature>
<dbReference type="GO" id="GO:0060538">
    <property type="term" value="P:skeletal muscle organ development"/>
    <property type="evidence" value="ECO:0007669"/>
    <property type="project" value="TreeGrafter"/>
</dbReference>
<evidence type="ECO:0000256" key="14">
    <source>
        <dbReference type="SAM" id="Coils"/>
    </source>
</evidence>
<gene>
    <name evidence="16" type="ORF">J1605_013245</name>
</gene>
<keyword evidence="3" id="KW-1003">Cell membrane</keyword>
<dbReference type="InterPro" id="IPR018039">
    <property type="entry name" value="IF_conserved"/>
</dbReference>
<dbReference type="InterPro" id="IPR006821">
    <property type="entry name" value="Intermed_filament_DNA-bd"/>
</dbReference>
<feature type="coiled-coil region" evidence="14">
    <location>
        <begin position="333"/>
        <end position="427"/>
    </location>
</feature>
<evidence type="ECO:0000259" key="15">
    <source>
        <dbReference type="PROSITE" id="PS51842"/>
    </source>
</evidence>
<accession>A0AB34GHA7</accession>
<evidence type="ECO:0000256" key="1">
    <source>
        <dbReference type="ARBA" id="ARBA00004135"/>
    </source>
</evidence>
<protein>
    <recommendedName>
        <fullName evidence="10">Desmin</fullName>
    </recommendedName>
</protein>
<reference evidence="16 17" key="1">
    <citation type="submission" date="2022-11" db="EMBL/GenBank/DDBJ databases">
        <title>Whole genome sequence of Eschrichtius robustus ER-17-0199.</title>
        <authorList>
            <person name="Bruniche-Olsen A."/>
            <person name="Black A.N."/>
            <person name="Fields C.J."/>
            <person name="Walden K."/>
            <person name="Dewoody J.A."/>
        </authorList>
    </citation>
    <scope>NUCLEOTIDE SEQUENCE [LARGE SCALE GENOMIC DNA]</scope>
    <source>
        <strain evidence="16">ER-17-0199</strain>
        <tissue evidence="16">Blubber</tissue>
    </source>
</reference>
<keyword evidence="17" id="KW-1185">Reference proteome</keyword>
<evidence type="ECO:0000313" key="17">
    <source>
        <dbReference type="Proteomes" id="UP001159641"/>
    </source>
</evidence>
<dbReference type="PROSITE" id="PS51842">
    <property type="entry name" value="IF_ROD_2"/>
    <property type="match status" value="1"/>
</dbReference>
<dbReference type="GO" id="GO:0051286">
    <property type="term" value="C:cell tip"/>
    <property type="evidence" value="ECO:0007669"/>
    <property type="project" value="UniProtKB-SubCell"/>
</dbReference>
<dbReference type="FunFam" id="1.20.5.170:FF:000002">
    <property type="entry name" value="Type I keratin KA11"/>
    <property type="match status" value="1"/>
</dbReference>
<evidence type="ECO:0000256" key="13">
    <source>
        <dbReference type="RuleBase" id="RU000685"/>
    </source>
</evidence>
<evidence type="ECO:0000256" key="5">
    <source>
        <dbReference type="ARBA" id="ARBA00022553"/>
    </source>
</evidence>
<dbReference type="Gene3D" id="1.20.5.1160">
    <property type="entry name" value="Vasodilator-stimulated phosphoprotein"/>
    <property type="match status" value="1"/>
</dbReference>
<dbReference type="Pfam" id="PF04732">
    <property type="entry name" value="Filament_head"/>
    <property type="match status" value="1"/>
</dbReference>
<dbReference type="PANTHER" id="PTHR45652:SF2">
    <property type="entry name" value="DESMIN"/>
    <property type="match status" value="1"/>
</dbReference>
<keyword evidence="9" id="KW-0514">Muscle protein</keyword>
<dbReference type="EMBL" id="JAIQCJ010002233">
    <property type="protein sequence ID" value="KAJ8779011.1"/>
    <property type="molecule type" value="Genomic_DNA"/>
</dbReference>
<comment type="subcellular location">
    <subcellularLocation>
        <location evidence="1">Cell membrane</location>
        <location evidence="1">Sarcolemma</location>
    </subcellularLocation>
    <subcellularLocation>
        <location evidence="11">Cell tip</location>
    </subcellularLocation>
    <subcellularLocation>
        <location evidence="2">Cytoplasm</location>
        <location evidence="2">Myofibril</location>
        <location evidence="2">Sarcomere</location>
        <location evidence="2">Z line</location>
    </subcellularLocation>
</comment>
<dbReference type="SMART" id="SM01391">
    <property type="entry name" value="Filament"/>
    <property type="match status" value="1"/>
</dbReference>
<keyword evidence="6 13" id="KW-0403">Intermediate filament</keyword>
<keyword evidence="4" id="KW-0963">Cytoplasm</keyword>
<dbReference type="FunFam" id="1.20.5.1160:FF:000001">
    <property type="entry name" value="Keratin type II"/>
    <property type="match status" value="1"/>
</dbReference>
<evidence type="ECO:0000256" key="3">
    <source>
        <dbReference type="ARBA" id="ARBA00022475"/>
    </source>
</evidence>
<evidence type="ECO:0000313" key="16">
    <source>
        <dbReference type="EMBL" id="KAJ8779011.1"/>
    </source>
</evidence>
<dbReference type="GO" id="GO:0042383">
    <property type="term" value="C:sarcolemma"/>
    <property type="evidence" value="ECO:0007669"/>
    <property type="project" value="UniProtKB-SubCell"/>
</dbReference>
<dbReference type="AlphaFoldDB" id="A0AB34GHA7"/>
<evidence type="ECO:0000256" key="10">
    <source>
        <dbReference type="ARBA" id="ARBA00040601"/>
    </source>
</evidence>
<dbReference type="GO" id="GO:0045109">
    <property type="term" value="P:intermediate filament organization"/>
    <property type="evidence" value="ECO:0007669"/>
    <property type="project" value="TreeGrafter"/>
</dbReference>
<keyword evidence="7 14" id="KW-0175">Coiled coil</keyword>
<evidence type="ECO:0000256" key="2">
    <source>
        <dbReference type="ARBA" id="ARBA00004216"/>
    </source>
</evidence>
<evidence type="ECO:0000256" key="7">
    <source>
        <dbReference type="ARBA" id="ARBA00023054"/>
    </source>
</evidence>
<dbReference type="FunFam" id="1.20.5.500:FF:000001">
    <property type="entry name" value="Type II keratin 23"/>
    <property type="match status" value="1"/>
</dbReference>
<dbReference type="GO" id="GO:0005911">
    <property type="term" value="C:cell-cell junction"/>
    <property type="evidence" value="ECO:0007669"/>
    <property type="project" value="TreeGrafter"/>
</dbReference>